<dbReference type="AlphaFoldDB" id="A0A8J3Q254"/>
<dbReference type="InterPro" id="IPR041413">
    <property type="entry name" value="MLTR_LBD"/>
</dbReference>
<accession>A0A8J3Q254</accession>
<organism evidence="2 3">
    <name type="scientific">Rhizocola hellebori</name>
    <dbReference type="NCBI Taxonomy" id="1392758"/>
    <lineage>
        <taxon>Bacteria</taxon>
        <taxon>Bacillati</taxon>
        <taxon>Actinomycetota</taxon>
        <taxon>Actinomycetes</taxon>
        <taxon>Micromonosporales</taxon>
        <taxon>Micromonosporaceae</taxon>
        <taxon>Rhizocola</taxon>
    </lineage>
</organism>
<gene>
    <name evidence="2" type="ORF">Rhe02_01560</name>
</gene>
<dbReference type="InterPro" id="IPR010982">
    <property type="entry name" value="Lambda_DNA-bd_dom_sf"/>
</dbReference>
<dbReference type="Gene3D" id="1.10.260.40">
    <property type="entry name" value="lambda repressor-like DNA-binding domains"/>
    <property type="match status" value="1"/>
</dbReference>
<dbReference type="Proteomes" id="UP000612899">
    <property type="component" value="Unassembled WGS sequence"/>
</dbReference>
<dbReference type="GO" id="GO:0003677">
    <property type="term" value="F:DNA binding"/>
    <property type="evidence" value="ECO:0007669"/>
    <property type="project" value="InterPro"/>
</dbReference>
<dbReference type="RefSeq" id="WP_239123142.1">
    <property type="nucleotide sequence ID" value="NZ_BONY01000001.1"/>
</dbReference>
<dbReference type="SMART" id="SM00530">
    <property type="entry name" value="HTH_XRE"/>
    <property type="match status" value="1"/>
</dbReference>
<keyword evidence="3" id="KW-1185">Reference proteome</keyword>
<evidence type="ECO:0000313" key="3">
    <source>
        <dbReference type="Proteomes" id="UP000612899"/>
    </source>
</evidence>
<reference evidence="2" key="1">
    <citation type="submission" date="2021-01" db="EMBL/GenBank/DDBJ databases">
        <title>Whole genome shotgun sequence of Rhizocola hellebori NBRC 109834.</title>
        <authorList>
            <person name="Komaki H."/>
            <person name="Tamura T."/>
        </authorList>
    </citation>
    <scope>NUCLEOTIDE SEQUENCE</scope>
    <source>
        <strain evidence="2">NBRC 109834</strain>
    </source>
</reference>
<dbReference type="InterPro" id="IPR001387">
    <property type="entry name" value="Cro/C1-type_HTH"/>
</dbReference>
<dbReference type="PROSITE" id="PS50943">
    <property type="entry name" value="HTH_CROC1"/>
    <property type="match status" value="1"/>
</dbReference>
<dbReference type="PANTHER" id="PTHR35010">
    <property type="entry name" value="BLL4672 PROTEIN-RELATED"/>
    <property type="match status" value="1"/>
</dbReference>
<dbReference type="PANTHER" id="PTHR35010:SF4">
    <property type="entry name" value="BLL5781 PROTEIN"/>
    <property type="match status" value="1"/>
</dbReference>
<evidence type="ECO:0000313" key="2">
    <source>
        <dbReference type="EMBL" id="GIH02089.1"/>
    </source>
</evidence>
<dbReference type="Pfam" id="PF17765">
    <property type="entry name" value="MLTR_LBD"/>
    <property type="match status" value="1"/>
</dbReference>
<sequence length="260" mass="28537">MATEHRPVGQLLRRWREERRLSQLELSSLSGVSTRHLSFVETGRSQPSREMVLRLADQLDVPLRERNQLLLTAGYAPVYAQTPLSSPHMTQVRAAIAQVIAGHEPYPAIVVDREWNLVDANGAAGVFMTGIAAHLLQPPSNVLRASLHPDGLAPRIVNLGEWRAHLLARLRRQTGFAAGEQLAELYAELSAYPCDQPEPHVELPGPGDIVVPLRVRHEGGELAFFSVLTTFGTPLDITVAELSIESFFPADARTATALRG</sequence>
<dbReference type="Pfam" id="PF01381">
    <property type="entry name" value="HTH_3"/>
    <property type="match status" value="1"/>
</dbReference>
<protein>
    <submittedName>
        <fullName evidence="2">Transcriptional regulator</fullName>
    </submittedName>
</protein>
<dbReference type="EMBL" id="BONY01000001">
    <property type="protein sequence ID" value="GIH02089.1"/>
    <property type="molecule type" value="Genomic_DNA"/>
</dbReference>
<feature type="domain" description="HTH cro/C1-type" evidence="1">
    <location>
        <begin position="12"/>
        <end position="66"/>
    </location>
</feature>
<comment type="caution">
    <text evidence="2">The sequence shown here is derived from an EMBL/GenBank/DDBJ whole genome shotgun (WGS) entry which is preliminary data.</text>
</comment>
<proteinExistence type="predicted"/>
<evidence type="ECO:0000259" key="1">
    <source>
        <dbReference type="PROSITE" id="PS50943"/>
    </source>
</evidence>
<dbReference type="SUPFAM" id="SSF47413">
    <property type="entry name" value="lambda repressor-like DNA-binding domains"/>
    <property type="match status" value="1"/>
</dbReference>
<dbReference type="Gene3D" id="3.30.450.180">
    <property type="match status" value="1"/>
</dbReference>
<name>A0A8J3Q254_9ACTN</name>